<dbReference type="Pfam" id="PF00614">
    <property type="entry name" value="PLDc"/>
    <property type="match status" value="1"/>
</dbReference>
<dbReference type="InterPro" id="IPR001736">
    <property type="entry name" value="PLipase_D/transphosphatidylase"/>
</dbReference>
<feature type="domain" description="PLD phosphodiesterase" evidence="1">
    <location>
        <begin position="451"/>
        <end position="474"/>
    </location>
</feature>
<proteinExistence type="predicted"/>
<dbReference type="PROSITE" id="PS50035">
    <property type="entry name" value="PLD"/>
    <property type="match status" value="2"/>
</dbReference>
<protein>
    <recommendedName>
        <fullName evidence="1">PLD phosphodiesterase domain-containing protein</fullName>
    </recommendedName>
</protein>
<keyword evidence="3" id="KW-1185">Reference proteome</keyword>
<gene>
    <name evidence="2" type="ORF">CTEN210_05879</name>
</gene>
<dbReference type="EMBL" id="BLLK01000038">
    <property type="protein sequence ID" value="GFH49403.1"/>
    <property type="molecule type" value="Genomic_DNA"/>
</dbReference>
<dbReference type="Proteomes" id="UP001054902">
    <property type="component" value="Unassembled WGS sequence"/>
</dbReference>
<dbReference type="Gene3D" id="3.30.870.10">
    <property type="entry name" value="Endonuclease Chain A"/>
    <property type="match status" value="2"/>
</dbReference>
<dbReference type="GO" id="GO:0003824">
    <property type="term" value="F:catalytic activity"/>
    <property type="evidence" value="ECO:0007669"/>
    <property type="project" value="InterPro"/>
</dbReference>
<accession>A0AAD3CNU2</accession>
<reference evidence="2 3" key="1">
    <citation type="journal article" date="2021" name="Sci. Rep.">
        <title>The genome of the diatom Chaetoceros tenuissimus carries an ancient integrated fragment of an extant virus.</title>
        <authorList>
            <person name="Hongo Y."/>
            <person name="Kimura K."/>
            <person name="Takaki Y."/>
            <person name="Yoshida Y."/>
            <person name="Baba S."/>
            <person name="Kobayashi G."/>
            <person name="Nagasaki K."/>
            <person name="Hano T."/>
            <person name="Tomaru Y."/>
        </authorList>
    </citation>
    <scope>NUCLEOTIDE SEQUENCE [LARGE SCALE GENOMIC DNA]</scope>
    <source>
        <strain evidence="2 3">NIES-3715</strain>
    </source>
</reference>
<evidence type="ECO:0000313" key="2">
    <source>
        <dbReference type="EMBL" id="GFH49403.1"/>
    </source>
</evidence>
<evidence type="ECO:0000313" key="3">
    <source>
        <dbReference type="Proteomes" id="UP001054902"/>
    </source>
</evidence>
<feature type="domain" description="PLD phosphodiesterase" evidence="1">
    <location>
        <begin position="181"/>
        <end position="208"/>
    </location>
</feature>
<comment type="caution">
    <text evidence="2">The sequence shown here is derived from an EMBL/GenBank/DDBJ whole genome shotgun (WGS) entry which is preliminary data.</text>
</comment>
<dbReference type="SUPFAM" id="SSF56024">
    <property type="entry name" value="Phospholipase D/nuclease"/>
    <property type="match status" value="2"/>
</dbReference>
<dbReference type="SMART" id="SM00155">
    <property type="entry name" value="PLDc"/>
    <property type="match status" value="2"/>
</dbReference>
<evidence type="ECO:0000259" key="1">
    <source>
        <dbReference type="PROSITE" id="PS50035"/>
    </source>
</evidence>
<dbReference type="PANTHER" id="PTHR21248:SF22">
    <property type="entry name" value="PHOSPHOLIPASE D"/>
    <property type="match status" value="1"/>
</dbReference>
<dbReference type="AlphaFoldDB" id="A0AAD3CNU2"/>
<dbReference type="PANTHER" id="PTHR21248">
    <property type="entry name" value="CARDIOLIPIN SYNTHASE"/>
    <property type="match status" value="1"/>
</dbReference>
<sequence>MVFGSLCGSLKNVELDNDVKKQVEDASAGQLSYIGRSAYDALKIRHAWHHKVQWNVTSGQVVGKIHQTPSVDVFKTTADPIKDGHDEWFPEKMCEIMKKTTKFCDIMSLGPPDGLFMDKMKEGLAAICETSKNSDQPIIVRFMMGNIVGMPVNCDKLRKEMTNDLPADAKVHFWLGAWRKGSSWNHAKLIAVDGRYLHTGGHNMWDRHYLRGNPVHDVSVEMEGRVAHDGHLFANEQWKYIQRKQSGVIGQCAEKIPDGMPLIWQNRVIVSEYPVTVASEFPPMYYPSLAPRYDKPEASVPMISMGRQGALTFKNRPADDAILAMIGASKNIIRMSLQDIGPVCIPKTKVALPGLKWPKPILIALARAIFQRGVDVEIVLSNPGSIPDGLSLTDAQYGNGWSCVDVAAEIVKRIKKLFPGAKDERLRKMVQENLRVCFIRHAQQDKYADGKTIGNHSKFFIVDDKAAYIGSQNLYMCDLAEWGVLVDSEAETKKIMTDFWNPMWEASYTEARDVDVDAVMDGLDIDRDGEEVNGMTLEGRMKLQEAAKMQASVNNGGTDMYVEEIGEEYVEKTDAPRDQPEQ</sequence>
<organism evidence="2 3">
    <name type="scientific">Chaetoceros tenuissimus</name>
    <dbReference type="NCBI Taxonomy" id="426638"/>
    <lineage>
        <taxon>Eukaryota</taxon>
        <taxon>Sar</taxon>
        <taxon>Stramenopiles</taxon>
        <taxon>Ochrophyta</taxon>
        <taxon>Bacillariophyta</taxon>
        <taxon>Coscinodiscophyceae</taxon>
        <taxon>Chaetocerotophycidae</taxon>
        <taxon>Chaetocerotales</taxon>
        <taxon>Chaetocerotaceae</taxon>
        <taxon>Chaetoceros</taxon>
    </lineage>
</organism>
<name>A0AAD3CNU2_9STRA</name>